<dbReference type="SUPFAM" id="SSF50876">
    <property type="entry name" value="Avidin/streptavidin"/>
    <property type="match status" value="1"/>
</dbReference>
<dbReference type="InterPro" id="IPR036896">
    <property type="entry name" value="Avidin-like_sf"/>
</dbReference>
<gene>
    <name evidence="6" type="ORF">NXF25_007448</name>
</gene>
<feature type="signal peptide" evidence="5">
    <location>
        <begin position="1"/>
        <end position="19"/>
    </location>
</feature>
<comment type="subcellular location">
    <subcellularLocation>
        <location evidence="1">Secreted</location>
    </subcellularLocation>
</comment>
<sequence>MAIGLAALGLLAFMLGCSGNIVEPQNSKRDAKVRCGVAGRGSQPPPGNPPPATSLCSGGRQEQLVGAGGLHRGCRFLGVDRTRCRRAERQRPWVPDGRTPSVSSSVLGRDFGSLPPGLVLSLAAQMAERSAGGSRPGRGLAGVSTDGLWDAPPLPAPPGCSLTGSWVDDKGDKIVINHNINGMFNGFYLTAEGATNKTIPPLMLQGIQHLEPQPTFGFILMWNTSASTAVFVGQCFVDDKGKEQLKTAALLRRKLASVAENWGATSARPGALLVPIKVAIFLVTWMELLQGRPPKTKENSPSVLPLIRRGLQCLVGDLAGPVRP</sequence>
<keyword evidence="2" id="KW-0964">Secreted</keyword>
<feature type="chain" id="PRO_5043855822" evidence="5">
    <location>
        <begin position="20"/>
        <end position="324"/>
    </location>
</feature>
<evidence type="ECO:0000256" key="1">
    <source>
        <dbReference type="ARBA" id="ARBA00004613"/>
    </source>
</evidence>
<organism evidence="6 7">
    <name type="scientific">Crotalus adamanteus</name>
    <name type="common">Eastern diamondback rattlesnake</name>
    <dbReference type="NCBI Taxonomy" id="8729"/>
    <lineage>
        <taxon>Eukaryota</taxon>
        <taxon>Metazoa</taxon>
        <taxon>Chordata</taxon>
        <taxon>Craniata</taxon>
        <taxon>Vertebrata</taxon>
        <taxon>Euteleostomi</taxon>
        <taxon>Lepidosauria</taxon>
        <taxon>Squamata</taxon>
        <taxon>Bifurcata</taxon>
        <taxon>Unidentata</taxon>
        <taxon>Episquamata</taxon>
        <taxon>Toxicofera</taxon>
        <taxon>Serpentes</taxon>
        <taxon>Colubroidea</taxon>
        <taxon>Viperidae</taxon>
        <taxon>Crotalinae</taxon>
        <taxon>Crotalus</taxon>
    </lineage>
</organism>
<dbReference type="PROSITE" id="PS51326">
    <property type="entry name" value="AVIDIN_2"/>
    <property type="match status" value="1"/>
</dbReference>
<protein>
    <submittedName>
        <fullName evidence="6">Avidin-like</fullName>
    </submittedName>
</protein>
<dbReference type="InterPro" id="IPR005468">
    <property type="entry name" value="Avidin/str"/>
</dbReference>
<evidence type="ECO:0000256" key="5">
    <source>
        <dbReference type="SAM" id="SignalP"/>
    </source>
</evidence>
<evidence type="ECO:0000256" key="3">
    <source>
        <dbReference type="ARBA" id="ARBA00022729"/>
    </source>
</evidence>
<proteinExistence type="predicted"/>
<dbReference type="Proteomes" id="UP001474421">
    <property type="component" value="Unassembled WGS sequence"/>
</dbReference>
<comment type="caution">
    <text evidence="6">The sequence shown here is derived from an EMBL/GenBank/DDBJ whole genome shotgun (WGS) entry which is preliminary data.</text>
</comment>
<dbReference type="GO" id="GO:0009374">
    <property type="term" value="F:biotin binding"/>
    <property type="evidence" value="ECO:0007669"/>
    <property type="project" value="InterPro"/>
</dbReference>
<keyword evidence="7" id="KW-1185">Reference proteome</keyword>
<dbReference type="Gene3D" id="2.40.128.30">
    <property type="entry name" value="Avidin-like"/>
    <property type="match status" value="1"/>
</dbReference>
<dbReference type="Pfam" id="PF01382">
    <property type="entry name" value="Avidin"/>
    <property type="match status" value="1"/>
</dbReference>
<keyword evidence="4" id="KW-1015">Disulfide bond</keyword>
<accession>A0AAW1C2K6</accession>
<name>A0AAW1C2K6_CROAD</name>
<feature type="disulfide bond" evidence="4">
    <location>
        <begin position="160"/>
        <end position="235"/>
    </location>
</feature>
<dbReference type="GO" id="GO:0005576">
    <property type="term" value="C:extracellular region"/>
    <property type="evidence" value="ECO:0007669"/>
    <property type="project" value="UniProtKB-SubCell"/>
</dbReference>
<dbReference type="PANTHER" id="PTHR34399">
    <property type="entry name" value="AVIDIN-RELATED"/>
    <property type="match status" value="1"/>
</dbReference>
<evidence type="ECO:0000313" key="6">
    <source>
        <dbReference type="EMBL" id="KAK9408674.1"/>
    </source>
</evidence>
<evidence type="ECO:0000313" key="7">
    <source>
        <dbReference type="Proteomes" id="UP001474421"/>
    </source>
</evidence>
<evidence type="ECO:0000256" key="2">
    <source>
        <dbReference type="ARBA" id="ARBA00022525"/>
    </source>
</evidence>
<keyword evidence="3 5" id="KW-0732">Signal</keyword>
<reference evidence="6 7" key="1">
    <citation type="journal article" date="2024" name="Proc. Natl. Acad. Sci. U.S.A.">
        <title>The genetic regulatory architecture and epigenomic basis for age-related changes in rattlesnake venom.</title>
        <authorList>
            <person name="Hogan M.P."/>
            <person name="Holding M.L."/>
            <person name="Nystrom G.S."/>
            <person name="Colston T.J."/>
            <person name="Bartlett D.A."/>
            <person name="Mason A.J."/>
            <person name="Ellsworth S.A."/>
            <person name="Rautsaw R.M."/>
            <person name="Lawrence K.C."/>
            <person name="Strickland J.L."/>
            <person name="He B."/>
            <person name="Fraser P."/>
            <person name="Margres M.J."/>
            <person name="Gilbert D.M."/>
            <person name="Gibbs H.L."/>
            <person name="Parkinson C.L."/>
            <person name="Rokyta D.R."/>
        </authorList>
    </citation>
    <scope>NUCLEOTIDE SEQUENCE [LARGE SCALE GENOMIC DNA]</scope>
    <source>
        <strain evidence="6">DRR0105</strain>
    </source>
</reference>
<dbReference type="InterPro" id="IPR051764">
    <property type="entry name" value="Avidin/Streptavidin-rel"/>
</dbReference>
<dbReference type="EMBL" id="JAOTOJ010000002">
    <property type="protein sequence ID" value="KAK9408674.1"/>
    <property type="molecule type" value="Genomic_DNA"/>
</dbReference>
<evidence type="ECO:0000256" key="4">
    <source>
        <dbReference type="PIRSR" id="PIRSR605468-51"/>
    </source>
</evidence>
<dbReference type="PANTHER" id="PTHR34399:SF3">
    <property type="entry name" value="AVID PROTEIN-RELATED"/>
    <property type="match status" value="1"/>
</dbReference>
<dbReference type="AlphaFoldDB" id="A0AAW1C2K6"/>